<gene>
    <name evidence="6" type="ORF">KGD84_15860</name>
</gene>
<evidence type="ECO:0000313" key="6">
    <source>
        <dbReference type="EMBL" id="QUX25580.1"/>
    </source>
</evidence>
<evidence type="ECO:0000259" key="5">
    <source>
        <dbReference type="PROSITE" id="PS50987"/>
    </source>
</evidence>
<reference evidence="6 7" key="1">
    <citation type="submission" date="2021-05" db="EMBL/GenBank/DDBJ databases">
        <title>Direct Submission.</title>
        <authorList>
            <person name="Li K."/>
            <person name="Gao J."/>
        </authorList>
    </citation>
    <scope>NUCLEOTIDE SEQUENCE [LARGE SCALE GENOMIC DNA]</scope>
    <source>
        <strain evidence="6 7">Mg02</strain>
    </source>
</reference>
<dbReference type="PANTHER" id="PTHR33154">
    <property type="entry name" value="TRANSCRIPTIONAL REGULATOR, ARSR FAMILY"/>
    <property type="match status" value="1"/>
</dbReference>
<dbReference type="PANTHER" id="PTHR33154:SF33">
    <property type="entry name" value="TRANSCRIPTIONAL REPRESSOR SDPR"/>
    <property type="match status" value="1"/>
</dbReference>
<accession>A0ABX8BTJ9</accession>
<evidence type="ECO:0000256" key="4">
    <source>
        <dbReference type="ARBA" id="ARBA00023163"/>
    </source>
</evidence>
<dbReference type="SUPFAM" id="SSF46785">
    <property type="entry name" value="Winged helix' DNA-binding domain"/>
    <property type="match status" value="1"/>
</dbReference>
<dbReference type="InterPro" id="IPR036390">
    <property type="entry name" value="WH_DNA-bd_sf"/>
</dbReference>
<proteinExistence type="inferred from homology"/>
<dbReference type="EMBL" id="CP074133">
    <property type="protein sequence ID" value="QUX25580.1"/>
    <property type="molecule type" value="Genomic_DNA"/>
</dbReference>
<protein>
    <submittedName>
        <fullName evidence="6">Metalloregulator ArsR/SmtB family transcription factor</fullName>
    </submittedName>
</protein>
<dbReference type="InterPro" id="IPR001845">
    <property type="entry name" value="HTH_ArsR_DNA-bd_dom"/>
</dbReference>
<dbReference type="CDD" id="cd00090">
    <property type="entry name" value="HTH_ARSR"/>
    <property type="match status" value="1"/>
</dbReference>
<comment type="similarity">
    <text evidence="1">Belongs to the AHA1 family.</text>
</comment>
<dbReference type="Gene3D" id="1.10.10.10">
    <property type="entry name" value="Winged helix-like DNA-binding domain superfamily/Winged helix DNA-binding domain"/>
    <property type="match status" value="1"/>
</dbReference>
<keyword evidence="4" id="KW-0804">Transcription</keyword>
<dbReference type="InterPro" id="IPR023393">
    <property type="entry name" value="START-like_dom_sf"/>
</dbReference>
<dbReference type="InterPro" id="IPR036388">
    <property type="entry name" value="WH-like_DNA-bd_sf"/>
</dbReference>
<dbReference type="RefSeq" id="WP_220561213.1">
    <property type="nucleotide sequence ID" value="NZ_CP074133.1"/>
</dbReference>
<dbReference type="InterPro" id="IPR011991">
    <property type="entry name" value="ArsR-like_HTH"/>
</dbReference>
<dbReference type="NCBIfam" id="NF033788">
    <property type="entry name" value="HTH_metalloreg"/>
    <property type="match status" value="1"/>
</dbReference>
<dbReference type="SMART" id="SM00418">
    <property type="entry name" value="HTH_ARSR"/>
    <property type="match status" value="1"/>
</dbReference>
<evidence type="ECO:0000256" key="1">
    <source>
        <dbReference type="ARBA" id="ARBA00006817"/>
    </source>
</evidence>
<dbReference type="PROSITE" id="PS50987">
    <property type="entry name" value="HTH_ARSR_2"/>
    <property type="match status" value="1"/>
</dbReference>
<dbReference type="InterPro" id="IPR051081">
    <property type="entry name" value="HTH_MetalResp_TranReg"/>
</dbReference>
<dbReference type="Gene3D" id="3.30.530.20">
    <property type="match status" value="1"/>
</dbReference>
<dbReference type="CDD" id="cd07814">
    <property type="entry name" value="SRPBCC_CalC_Aha1-like"/>
    <property type="match status" value="1"/>
</dbReference>
<keyword evidence="3" id="KW-0238">DNA-binding</keyword>
<name>A0ABX8BTJ9_9ACTN</name>
<dbReference type="InterPro" id="IPR013538">
    <property type="entry name" value="ASHA1/2-like_C"/>
</dbReference>
<dbReference type="Pfam" id="PF08327">
    <property type="entry name" value="AHSA1"/>
    <property type="match status" value="1"/>
</dbReference>
<dbReference type="SUPFAM" id="SSF55961">
    <property type="entry name" value="Bet v1-like"/>
    <property type="match status" value="1"/>
</dbReference>
<feature type="domain" description="HTH arsR-type" evidence="5">
    <location>
        <begin position="1"/>
        <end position="90"/>
    </location>
</feature>
<dbReference type="PRINTS" id="PR00778">
    <property type="entry name" value="HTHARSR"/>
</dbReference>
<evidence type="ECO:0000313" key="7">
    <source>
        <dbReference type="Proteomes" id="UP000676079"/>
    </source>
</evidence>
<evidence type="ECO:0000256" key="2">
    <source>
        <dbReference type="ARBA" id="ARBA00023015"/>
    </source>
</evidence>
<keyword evidence="2" id="KW-0805">Transcription regulation</keyword>
<keyword evidence="7" id="KW-1185">Reference proteome</keyword>
<organism evidence="6 7">
    <name type="scientific">Nocardiopsis changdeensis</name>
    <dbReference type="NCBI Taxonomy" id="2831969"/>
    <lineage>
        <taxon>Bacteria</taxon>
        <taxon>Bacillati</taxon>
        <taxon>Actinomycetota</taxon>
        <taxon>Actinomycetes</taxon>
        <taxon>Streptosporangiales</taxon>
        <taxon>Nocardiopsidaceae</taxon>
        <taxon>Nocardiopsis</taxon>
    </lineage>
</organism>
<dbReference type="Pfam" id="PF12840">
    <property type="entry name" value="HTH_20"/>
    <property type="match status" value="1"/>
</dbReference>
<evidence type="ECO:0000256" key="3">
    <source>
        <dbReference type="ARBA" id="ARBA00023125"/>
    </source>
</evidence>
<sequence>MHERLEALGEPARLRIARILAERPLSVGLVAERAGLRQPQATKHLQRLERAGLVTSHRTGNRRIYALEPGPLRELAGLLEGLAGQAREHRGSFDAYAASLAAETRAADRERWADERSFAFTRVLDAQRETVWRHLTEPGLLARWWTPDDLAVTEAVLEARPGGRAVLAYRDAADTSGADGVVGRAEGVVDEAVPGERIAFRLSPLLPGGGVAFTGHYGFALEDAGGGTRLRVRLRITDSTVASADFVAGIGLGWDQALDRLAATVGGTPSDTPRSTK</sequence>
<dbReference type="Proteomes" id="UP000676079">
    <property type="component" value="Chromosome"/>
</dbReference>